<proteinExistence type="predicted"/>
<dbReference type="RefSeq" id="WP_073067089.1">
    <property type="nucleotide sequence ID" value="NZ_FQUS01000021.1"/>
</dbReference>
<reference evidence="2 3" key="1">
    <citation type="submission" date="2016-11" db="EMBL/GenBank/DDBJ databases">
        <authorList>
            <person name="Jaros S."/>
            <person name="Januszkiewicz K."/>
            <person name="Wedrychowicz H."/>
        </authorList>
    </citation>
    <scope>NUCLEOTIDE SEQUENCE [LARGE SCALE GENOMIC DNA]</scope>
    <source>
        <strain evidence="2 3">DSM 21986</strain>
    </source>
</reference>
<dbReference type="OrthoDB" id="1525070at2"/>
<keyword evidence="1" id="KW-1133">Transmembrane helix</keyword>
<evidence type="ECO:0000313" key="3">
    <source>
        <dbReference type="Proteomes" id="UP000184041"/>
    </source>
</evidence>
<keyword evidence="1" id="KW-0812">Transmembrane</keyword>
<sequence length="192" mass="21885">MTENHSNSDSDSRNSSKRLVKILVIVGIGIPVLVELMTLFNLINVQIFDDEEVQEQPEPVAEVRQVTEGDTLFRDYRFPVTIELLRINVSAQEWRFELGLSVPDSVDREPLEIELDSMQLNSGKILAAGRNRSWNIQEGHTPPRIQAEWELPNGDIPGTLYISSFQQMQNDTASRVQQEVPLGNIPVRYNRE</sequence>
<gene>
    <name evidence="2" type="ORF">SAMN05443144_12121</name>
</gene>
<feature type="transmembrane region" description="Helical" evidence="1">
    <location>
        <begin position="20"/>
        <end position="43"/>
    </location>
</feature>
<organism evidence="2 3">
    <name type="scientific">Fodinibius roseus</name>
    <dbReference type="NCBI Taxonomy" id="1194090"/>
    <lineage>
        <taxon>Bacteria</taxon>
        <taxon>Pseudomonadati</taxon>
        <taxon>Balneolota</taxon>
        <taxon>Balneolia</taxon>
        <taxon>Balneolales</taxon>
        <taxon>Balneolaceae</taxon>
        <taxon>Fodinibius</taxon>
    </lineage>
</organism>
<keyword evidence="3" id="KW-1185">Reference proteome</keyword>
<evidence type="ECO:0000256" key="1">
    <source>
        <dbReference type="SAM" id="Phobius"/>
    </source>
</evidence>
<accession>A0A1M5HUI0</accession>
<dbReference type="EMBL" id="FQUS01000021">
    <property type="protein sequence ID" value="SHG19522.1"/>
    <property type="molecule type" value="Genomic_DNA"/>
</dbReference>
<name>A0A1M5HUI0_9BACT</name>
<protein>
    <submittedName>
        <fullName evidence="2">Uncharacterized protein</fullName>
    </submittedName>
</protein>
<dbReference type="Proteomes" id="UP000184041">
    <property type="component" value="Unassembled WGS sequence"/>
</dbReference>
<dbReference type="STRING" id="1194090.SAMN05443144_12121"/>
<dbReference type="AlphaFoldDB" id="A0A1M5HUI0"/>
<keyword evidence="1" id="KW-0472">Membrane</keyword>
<evidence type="ECO:0000313" key="2">
    <source>
        <dbReference type="EMBL" id="SHG19522.1"/>
    </source>
</evidence>